<evidence type="ECO:0000313" key="2">
    <source>
        <dbReference type="Proteomes" id="UP000503399"/>
    </source>
</evidence>
<name>A0A6F8ZDD1_9FIRM</name>
<reference evidence="1 2" key="1">
    <citation type="submission" date="2020-02" db="EMBL/GenBank/DDBJ databases">
        <authorList>
            <person name="Hogendoorn C."/>
        </authorList>
    </citation>
    <scope>NUCLEOTIDE SEQUENCE [LARGE SCALE GENOMIC DNA]</scope>
    <source>
        <strain evidence="1">R501</strain>
    </source>
</reference>
<sequence>MEWRRVWGMGLLGLTAAVLAGGRRPPGPVAAFRSRAEMAVPAGALPSRRVWIIAASALDRIAGNPAVRQVLDHPSTWVSVPVHGQGLPQGWRVTPFVHFASEAALARAVRTGRLPPGIRGLGYDNERWPLTPAREQRNPARYVARAAALAHRHRWAYLQLGNLPVDGSRVGGARWAQVIDLQVQSAERDPARYAALVRRWTAAARRRNPQVQVVAGLSTNPPPGTPVTLAELEADVRASERVVNGYWLNLPEPGRACPRCGPPDPALVVRLLAWWAAGQPPR</sequence>
<gene>
    <name evidence="1" type="ORF">R50_0137</name>
</gene>
<proteinExistence type="predicted"/>
<dbReference type="AlphaFoldDB" id="A0A6F8ZDD1"/>
<dbReference type="KEGG" id="hfv:R50_0137"/>
<organism evidence="1 2">
    <name type="scientific">Candidatus Hydrogenisulfobacillus filiaventi</name>
    <dbReference type="NCBI Taxonomy" id="2707344"/>
    <lineage>
        <taxon>Bacteria</taxon>
        <taxon>Bacillati</taxon>
        <taxon>Bacillota</taxon>
        <taxon>Clostridia</taxon>
        <taxon>Eubacteriales</taxon>
        <taxon>Clostridiales Family XVII. Incertae Sedis</taxon>
        <taxon>Candidatus Hydrogenisulfobacillus</taxon>
    </lineage>
</organism>
<dbReference type="EMBL" id="LR778114">
    <property type="protein sequence ID" value="CAB1127643.1"/>
    <property type="molecule type" value="Genomic_DNA"/>
</dbReference>
<evidence type="ECO:0000313" key="1">
    <source>
        <dbReference type="EMBL" id="CAB1127643.1"/>
    </source>
</evidence>
<protein>
    <recommendedName>
        <fullName evidence="3">GH26 domain-containing protein</fullName>
    </recommendedName>
</protein>
<keyword evidence="2" id="KW-1185">Reference proteome</keyword>
<evidence type="ECO:0008006" key="3">
    <source>
        <dbReference type="Google" id="ProtNLM"/>
    </source>
</evidence>
<accession>A0A6F8ZDD1</accession>
<dbReference type="Proteomes" id="UP000503399">
    <property type="component" value="Chromosome"/>
</dbReference>